<evidence type="ECO:0000313" key="3">
    <source>
        <dbReference type="Proteomes" id="UP000288805"/>
    </source>
</evidence>
<evidence type="ECO:0000313" key="2">
    <source>
        <dbReference type="EMBL" id="RVX01843.1"/>
    </source>
</evidence>
<gene>
    <name evidence="2" type="ORF">CK203_019352</name>
</gene>
<evidence type="ECO:0000256" key="1">
    <source>
        <dbReference type="SAM" id="MobiDB-lite"/>
    </source>
</evidence>
<sequence>MTVMPLEWVLGHDKVDNIPPRRPISSQNSQTNNDVPPALEGLPSMNVEGLYRYLETLAGLVECQARAMRLKLLDNPNLLRVAHLMTLRS</sequence>
<dbReference type="Proteomes" id="UP000288805">
    <property type="component" value="Unassembled WGS sequence"/>
</dbReference>
<organism evidence="2 3">
    <name type="scientific">Vitis vinifera</name>
    <name type="common">Grape</name>
    <dbReference type="NCBI Taxonomy" id="29760"/>
    <lineage>
        <taxon>Eukaryota</taxon>
        <taxon>Viridiplantae</taxon>
        <taxon>Streptophyta</taxon>
        <taxon>Embryophyta</taxon>
        <taxon>Tracheophyta</taxon>
        <taxon>Spermatophyta</taxon>
        <taxon>Magnoliopsida</taxon>
        <taxon>eudicotyledons</taxon>
        <taxon>Gunneridae</taxon>
        <taxon>Pentapetalae</taxon>
        <taxon>rosids</taxon>
        <taxon>Vitales</taxon>
        <taxon>Vitaceae</taxon>
        <taxon>Viteae</taxon>
        <taxon>Vitis</taxon>
    </lineage>
</organism>
<dbReference type="AlphaFoldDB" id="A0A438IYS4"/>
<dbReference type="EMBL" id="QGNW01000073">
    <property type="protein sequence ID" value="RVX01843.1"/>
    <property type="molecule type" value="Genomic_DNA"/>
</dbReference>
<feature type="region of interest" description="Disordered" evidence="1">
    <location>
        <begin position="16"/>
        <end position="40"/>
    </location>
</feature>
<proteinExistence type="predicted"/>
<reference evidence="2 3" key="1">
    <citation type="journal article" date="2018" name="PLoS Genet.">
        <title>Population sequencing reveals clonal diversity and ancestral inbreeding in the grapevine cultivar Chardonnay.</title>
        <authorList>
            <person name="Roach M.J."/>
            <person name="Johnson D.L."/>
            <person name="Bohlmann J."/>
            <person name="van Vuuren H.J."/>
            <person name="Jones S.J."/>
            <person name="Pretorius I.S."/>
            <person name="Schmidt S.A."/>
            <person name="Borneman A.R."/>
        </authorList>
    </citation>
    <scope>NUCLEOTIDE SEQUENCE [LARGE SCALE GENOMIC DNA]</scope>
    <source>
        <strain evidence="3">cv. Chardonnay</strain>
        <tissue evidence="2">Leaf</tissue>
    </source>
</reference>
<feature type="compositionally biased region" description="Polar residues" evidence="1">
    <location>
        <begin position="24"/>
        <end position="34"/>
    </location>
</feature>
<protein>
    <submittedName>
        <fullName evidence="2">Uncharacterized protein</fullName>
    </submittedName>
</protein>
<comment type="caution">
    <text evidence="2">The sequence shown here is derived from an EMBL/GenBank/DDBJ whole genome shotgun (WGS) entry which is preliminary data.</text>
</comment>
<accession>A0A438IYS4</accession>
<name>A0A438IYS4_VITVI</name>